<proteinExistence type="predicted"/>
<protein>
    <submittedName>
        <fullName evidence="2">Uncharacterized protein</fullName>
    </submittedName>
</protein>
<evidence type="ECO:0000313" key="3">
    <source>
        <dbReference type="Proteomes" id="UP000076842"/>
    </source>
</evidence>
<dbReference type="Proteomes" id="UP000076842">
    <property type="component" value="Unassembled WGS sequence"/>
</dbReference>
<feature type="region of interest" description="Disordered" evidence="1">
    <location>
        <begin position="74"/>
        <end position="99"/>
    </location>
</feature>
<dbReference type="InParanoid" id="A0A165FQ09"/>
<dbReference type="AlphaFoldDB" id="A0A165FQ09"/>
<feature type="region of interest" description="Disordered" evidence="1">
    <location>
        <begin position="114"/>
        <end position="133"/>
    </location>
</feature>
<evidence type="ECO:0000256" key="1">
    <source>
        <dbReference type="SAM" id="MobiDB-lite"/>
    </source>
</evidence>
<gene>
    <name evidence="2" type="ORF">CALCODRAFT_509023</name>
</gene>
<reference evidence="2 3" key="1">
    <citation type="journal article" date="2016" name="Mol. Biol. Evol.">
        <title>Comparative Genomics of Early-Diverging Mushroom-Forming Fungi Provides Insights into the Origins of Lignocellulose Decay Capabilities.</title>
        <authorList>
            <person name="Nagy L.G."/>
            <person name="Riley R."/>
            <person name="Tritt A."/>
            <person name="Adam C."/>
            <person name="Daum C."/>
            <person name="Floudas D."/>
            <person name="Sun H."/>
            <person name="Yadav J.S."/>
            <person name="Pangilinan J."/>
            <person name="Larsson K.H."/>
            <person name="Matsuura K."/>
            <person name="Barry K."/>
            <person name="Labutti K."/>
            <person name="Kuo R."/>
            <person name="Ohm R.A."/>
            <person name="Bhattacharya S.S."/>
            <person name="Shirouzu T."/>
            <person name="Yoshinaga Y."/>
            <person name="Martin F.M."/>
            <person name="Grigoriev I.V."/>
            <person name="Hibbett D.S."/>
        </authorList>
    </citation>
    <scope>NUCLEOTIDE SEQUENCE [LARGE SCALE GENOMIC DNA]</scope>
    <source>
        <strain evidence="2 3">HHB12733</strain>
    </source>
</reference>
<dbReference type="EMBL" id="KV423968">
    <property type="protein sequence ID" value="KZT57052.1"/>
    <property type="molecule type" value="Genomic_DNA"/>
</dbReference>
<name>A0A165FQ09_9BASI</name>
<accession>A0A165FQ09</accession>
<keyword evidence="3" id="KW-1185">Reference proteome</keyword>
<evidence type="ECO:0000313" key="2">
    <source>
        <dbReference type="EMBL" id="KZT57052.1"/>
    </source>
</evidence>
<organism evidence="2 3">
    <name type="scientific">Calocera cornea HHB12733</name>
    <dbReference type="NCBI Taxonomy" id="1353952"/>
    <lineage>
        <taxon>Eukaryota</taxon>
        <taxon>Fungi</taxon>
        <taxon>Dikarya</taxon>
        <taxon>Basidiomycota</taxon>
        <taxon>Agaricomycotina</taxon>
        <taxon>Dacrymycetes</taxon>
        <taxon>Dacrymycetales</taxon>
        <taxon>Dacrymycetaceae</taxon>
        <taxon>Calocera</taxon>
    </lineage>
</organism>
<sequence>MLRQSPPQMSPYIEVVPRTSSSYDQSNVDSTAINIRDSEAETVTNANDRMISSFPAGYLSEEQEVYRMRRLSTSTTDHHLPTSRLINPSAPGGSTEPNAAKLNLKNHPIRETQGSTSAIADPTPLPTTQRNDAPTRLSQLASATDRVNLVPTTSRQNLSVSTTSTISKPSSSDLIGYLTHPEAAEVTSTATPPIGHADMGAEVDPPFSERVDLGSPQLGADSHTHPRYLPEELHNLLTELFGLAGGSEFQERYNKVTTIYYRDSPALWYHRVQEALGEGASASKALKEMRRLKSESFN</sequence>